<dbReference type="CDD" id="cd00033">
    <property type="entry name" value="CCP"/>
    <property type="match status" value="4"/>
</dbReference>
<proteinExistence type="predicted"/>
<evidence type="ECO:0000256" key="3">
    <source>
        <dbReference type="ARBA" id="ARBA00004613"/>
    </source>
</evidence>
<feature type="disulfide bond" evidence="15">
    <location>
        <begin position="110"/>
        <end position="137"/>
    </location>
</feature>
<comment type="caution">
    <text evidence="15">Lacks conserved residue(s) required for the propagation of feature annotation.</text>
</comment>
<evidence type="ECO:0000256" key="12">
    <source>
        <dbReference type="ARBA" id="ARBA00023180"/>
    </source>
</evidence>
<keyword evidence="19" id="KW-1185">Reference proteome</keyword>
<evidence type="ECO:0000256" key="7">
    <source>
        <dbReference type="ARBA" id="ARBA00022674"/>
    </source>
</evidence>
<dbReference type="Pfam" id="PF09014">
    <property type="entry name" value="Sushi_2"/>
    <property type="match status" value="1"/>
</dbReference>
<dbReference type="GO" id="GO:0016020">
    <property type="term" value="C:membrane"/>
    <property type="evidence" value="ECO:0007669"/>
    <property type="project" value="UniProtKB-SubCell"/>
</dbReference>
<evidence type="ECO:0000259" key="17">
    <source>
        <dbReference type="PROSITE" id="PS50923"/>
    </source>
</evidence>
<dbReference type="Gene3D" id="2.10.70.10">
    <property type="entry name" value="Complement Module, domain 1"/>
    <property type="match status" value="5"/>
</dbReference>
<feature type="domain" description="Sushi" evidence="17">
    <location>
        <begin position="140"/>
        <end position="202"/>
    </location>
</feature>
<dbReference type="SMART" id="SM00032">
    <property type="entry name" value="CCP"/>
    <property type="match status" value="4"/>
</dbReference>
<dbReference type="InterPro" id="IPR000436">
    <property type="entry name" value="Sushi_SCR_CCP_dom"/>
</dbReference>
<dbReference type="PANTHER" id="PTHR19325">
    <property type="entry name" value="COMPLEMENT COMPONENT-RELATED SUSHI DOMAIN-CONTAINING"/>
    <property type="match status" value="1"/>
</dbReference>
<dbReference type="EMBL" id="OX395127">
    <property type="protein sequence ID" value="CAI5765674.1"/>
    <property type="molecule type" value="Genomic_DNA"/>
</dbReference>
<evidence type="ECO:0000256" key="10">
    <source>
        <dbReference type="ARBA" id="ARBA00023136"/>
    </source>
</evidence>
<evidence type="ECO:0000313" key="18">
    <source>
        <dbReference type="EMBL" id="CAI5765674.1"/>
    </source>
</evidence>
<evidence type="ECO:0000256" key="14">
    <source>
        <dbReference type="ARBA" id="ARBA00033414"/>
    </source>
</evidence>
<evidence type="ECO:0000256" key="13">
    <source>
        <dbReference type="ARBA" id="ARBA00029855"/>
    </source>
</evidence>
<feature type="domain" description="Sushi" evidence="17">
    <location>
        <begin position="203"/>
        <end position="262"/>
    </location>
</feature>
<dbReference type="PANTHER" id="PTHR19325:SF549">
    <property type="entry name" value="BETA-2-GLYCOPROTEIN 1"/>
    <property type="match status" value="1"/>
</dbReference>
<evidence type="ECO:0000256" key="8">
    <source>
        <dbReference type="ARBA" id="ARBA00022729"/>
    </source>
</evidence>
<dbReference type="FunFam" id="2.10.70.10:FF:000011">
    <property type="entry name" value="CUB and sushi domain-containing protein 3 isoform A"/>
    <property type="match status" value="1"/>
</dbReference>
<feature type="disulfide bond" evidence="15">
    <location>
        <begin position="23"/>
        <end position="66"/>
    </location>
</feature>
<gene>
    <name evidence="18" type="ORF">PODLI_1B034581</name>
</gene>
<evidence type="ECO:0000256" key="16">
    <source>
        <dbReference type="SAM" id="SignalP"/>
    </source>
</evidence>
<dbReference type="GO" id="GO:0005576">
    <property type="term" value="C:extracellular region"/>
    <property type="evidence" value="ECO:0007669"/>
    <property type="project" value="UniProtKB-SubCell"/>
</dbReference>
<keyword evidence="10" id="KW-0472">Membrane</keyword>
<dbReference type="InterPro" id="IPR015104">
    <property type="entry name" value="Sushi_2"/>
</dbReference>
<feature type="disulfide bond" evidence="15">
    <location>
        <begin position="205"/>
        <end position="248"/>
    </location>
</feature>
<protein>
    <recommendedName>
        <fullName evidence="4">Beta-2-glycoprotein 1</fullName>
    </recommendedName>
    <alternativeName>
        <fullName evidence="13">Apolipoprotein H</fullName>
    </alternativeName>
    <alternativeName>
        <fullName evidence="14">Beta-2-glycoprotein I</fullName>
    </alternativeName>
</protein>
<comment type="subcellular location">
    <subcellularLocation>
        <location evidence="2">Membrane</location>
    </subcellularLocation>
    <subcellularLocation>
        <location evidence="3">Secreted</location>
    </subcellularLocation>
</comment>
<reference evidence="18" key="1">
    <citation type="submission" date="2022-12" db="EMBL/GenBank/DDBJ databases">
        <authorList>
            <person name="Alioto T."/>
            <person name="Alioto T."/>
            <person name="Gomez Garrido J."/>
        </authorList>
    </citation>
    <scope>NUCLEOTIDE SEQUENCE</scope>
</reference>
<keyword evidence="9" id="KW-0677">Repeat</keyword>
<evidence type="ECO:0000256" key="11">
    <source>
        <dbReference type="ARBA" id="ARBA00023157"/>
    </source>
</evidence>
<evidence type="ECO:0000256" key="4">
    <source>
        <dbReference type="ARBA" id="ARBA00020104"/>
    </source>
</evidence>
<keyword evidence="6 15" id="KW-0768">Sushi</keyword>
<dbReference type="AlphaFoldDB" id="A0AA35JV55"/>
<evidence type="ECO:0000256" key="1">
    <source>
        <dbReference type="ARBA" id="ARBA00003651"/>
    </source>
</evidence>
<evidence type="ECO:0000256" key="15">
    <source>
        <dbReference type="PROSITE-ProRule" id="PRU00302"/>
    </source>
</evidence>
<feature type="domain" description="Sushi" evidence="17">
    <location>
        <begin position="82"/>
        <end position="139"/>
    </location>
</feature>
<dbReference type="Pfam" id="PF00084">
    <property type="entry name" value="Sushi"/>
    <property type="match status" value="4"/>
</dbReference>
<organism evidence="18 19">
    <name type="scientific">Podarcis lilfordi</name>
    <name type="common">Lilford's wall lizard</name>
    <dbReference type="NCBI Taxonomy" id="74358"/>
    <lineage>
        <taxon>Eukaryota</taxon>
        <taxon>Metazoa</taxon>
        <taxon>Chordata</taxon>
        <taxon>Craniata</taxon>
        <taxon>Vertebrata</taxon>
        <taxon>Euteleostomi</taxon>
        <taxon>Lepidosauria</taxon>
        <taxon>Squamata</taxon>
        <taxon>Bifurcata</taxon>
        <taxon>Unidentata</taxon>
        <taxon>Episquamata</taxon>
        <taxon>Laterata</taxon>
        <taxon>Lacertibaenia</taxon>
        <taxon>Lacertidae</taxon>
        <taxon>Podarcis</taxon>
    </lineage>
</organism>
<evidence type="ECO:0000256" key="6">
    <source>
        <dbReference type="ARBA" id="ARBA00022659"/>
    </source>
</evidence>
<comment type="function">
    <text evidence="1">Binds to various kinds of negatively charged substances such as heparin, phospholipids, and dextran sulfate. May prevent activation of the intrinsic blood coagulation cascade by binding to phospholipids on the surface of damaged cells.</text>
</comment>
<dbReference type="GO" id="GO:0008201">
    <property type="term" value="F:heparin binding"/>
    <property type="evidence" value="ECO:0007669"/>
    <property type="project" value="UniProtKB-KW"/>
</dbReference>
<evidence type="ECO:0000256" key="5">
    <source>
        <dbReference type="ARBA" id="ARBA00022525"/>
    </source>
</evidence>
<evidence type="ECO:0000256" key="2">
    <source>
        <dbReference type="ARBA" id="ARBA00004370"/>
    </source>
</evidence>
<feature type="signal peptide" evidence="16">
    <location>
        <begin position="1"/>
        <end position="19"/>
    </location>
</feature>
<keyword evidence="8 16" id="KW-0732">Signal</keyword>
<evidence type="ECO:0000256" key="9">
    <source>
        <dbReference type="ARBA" id="ARBA00022737"/>
    </source>
</evidence>
<sequence length="350" mass="39242">MSPVPLIFWMVALAHTVLAGRGCPRPPEIPLATADVQKEEFNMGEEITYHCNPGYVPYSGSRSYTCPWSGRWPIVTFRCIPKKCYYPGPLENGETEHIDLTYQSSIRFSCHPGYILQGKKTAQCLADGQWSEKLPKCQPVVCPPPPVSEFGALSYRKLVPGNVSVFQDVIKFECLPPLALFGNETAKCLASGNWSELPECRSVECPYPEQIENGFINFALRRTYKYKESVQYGCNPPYVLDGASESSCEKTGTWSTKPACRAPCAIPVKRATVLYNEQKLKVQDHLRDGIKHGETIWFFCKNKEQQCSYTVPTQCIDGTLSVPACFKERGWFSTLVKTDVADMTPCENIN</sequence>
<name>A0AA35JV55_9SAUR</name>
<dbReference type="PROSITE" id="PS50923">
    <property type="entry name" value="SUSHI"/>
    <property type="match status" value="4"/>
</dbReference>
<feature type="domain" description="Sushi" evidence="17">
    <location>
        <begin position="21"/>
        <end position="81"/>
    </location>
</feature>
<keyword evidence="11 15" id="KW-1015">Disulfide bond</keyword>
<feature type="chain" id="PRO_5041239646" description="Beta-2-glycoprotein 1" evidence="16">
    <location>
        <begin position="20"/>
        <end position="350"/>
    </location>
</feature>
<keyword evidence="5" id="KW-0964">Secreted</keyword>
<keyword evidence="7" id="KW-0358">Heparin-binding</keyword>
<evidence type="ECO:0000313" key="19">
    <source>
        <dbReference type="Proteomes" id="UP001178461"/>
    </source>
</evidence>
<accession>A0AA35JV55</accession>
<keyword evidence="12" id="KW-0325">Glycoprotein</keyword>
<dbReference type="InterPro" id="IPR035976">
    <property type="entry name" value="Sushi/SCR/CCP_sf"/>
</dbReference>
<dbReference type="Proteomes" id="UP001178461">
    <property type="component" value="Chromosome 2"/>
</dbReference>
<dbReference type="InterPro" id="IPR050350">
    <property type="entry name" value="Compl-Cell_Adhes-Reg"/>
</dbReference>
<dbReference type="SUPFAM" id="SSF57535">
    <property type="entry name" value="Complement control module/SCR domain"/>
    <property type="match status" value="5"/>
</dbReference>